<dbReference type="RefSeq" id="WP_381822045.1">
    <property type="nucleotide sequence ID" value="NZ_JBHSKI010000001.1"/>
</dbReference>
<dbReference type="CDD" id="cd01646">
    <property type="entry name" value="RT_Bac_retron_I"/>
    <property type="match status" value="1"/>
</dbReference>
<sequence>MAYEDIHHQWDRGYREMLEKAIFAGDCRPTHTEIIDYPKNAISVRPLTRFSARDRIIYDALVFQIAPSIDRQIHASVHSYRWHHSRGVPVFWFGPWKRMRRLALRTLRSDNQLRMASVDVSSFYEHIDVDILSDDLQCMTRDPALTENLQNFLTRFQAVNHSWGLPQGPDSSGILANLYLAPVDGFLARNNFKFLRYSDDMMIFDRDWTVLRDVVLEINSLLRSRRLSIASHKTVIRDPEDAVRLVHDIRRASIQHSVEVGLPEAVADVREYFDEVVKSEGAHGGNLRFAINRLAKLRDGYAVNWCLENLTYLPHVSKEVFAYLKAAKSHHVAVQRHLTNFMERGDSRSYPFIEQRILRHFLVMKIQSERIKEAAWGILEDRNREDFSREFASRYIGRNASLREAQLLRHRFQEERSVSMRRALLVSLYESGNLSVRYLNEVESSFPDLIWVCRFLRTDPLIPLP</sequence>
<accession>A0ABW0AYN1</accession>
<evidence type="ECO:0000313" key="3">
    <source>
        <dbReference type="Proteomes" id="UP001596208"/>
    </source>
</evidence>
<keyword evidence="2" id="KW-0548">Nucleotidyltransferase</keyword>
<evidence type="ECO:0000313" key="2">
    <source>
        <dbReference type="EMBL" id="MFC5170015.1"/>
    </source>
</evidence>
<organism evidence="2 3">
    <name type="scientific">Streptomyces mutomycini</name>
    <dbReference type="NCBI Taxonomy" id="284036"/>
    <lineage>
        <taxon>Bacteria</taxon>
        <taxon>Bacillati</taxon>
        <taxon>Actinomycetota</taxon>
        <taxon>Actinomycetes</taxon>
        <taxon>Kitasatosporales</taxon>
        <taxon>Streptomycetaceae</taxon>
        <taxon>Streptomyces</taxon>
    </lineage>
</organism>
<dbReference type="EMBL" id="JBHSKI010000001">
    <property type="protein sequence ID" value="MFC5170015.1"/>
    <property type="molecule type" value="Genomic_DNA"/>
</dbReference>
<proteinExistence type="predicted"/>
<dbReference type="PROSITE" id="PS50878">
    <property type="entry name" value="RT_POL"/>
    <property type="match status" value="1"/>
</dbReference>
<feature type="domain" description="Reverse transcriptase" evidence="1">
    <location>
        <begin position="16"/>
        <end position="247"/>
    </location>
</feature>
<dbReference type="PANTHER" id="PTHR34047">
    <property type="entry name" value="NUCLEAR INTRON MATURASE 1, MITOCHONDRIAL-RELATED"/>
    <property type="match status" value="1"/>
</dbReference>
<keyword evidence="2" id="KW-0808">Transferase</keyword>
<reference evidence="3" key="1">
    <citation type="journal article" date="2019" name="Int. J. Syst. Evol. Microbiol.">
        <title>The Global Catalogue of Microorganisms (GCM) 10K type strain sequencing project: providing services to taxonomists for standard genome sequencing and annotation.</title>
        <authorList>
            <consortium name="The Broad Institute Genomics Platform"/>
            <consortium name="The Broad Institute Genome Sequencing Center for Infectious Disease"/>
            <person name="Wu L."/>
            <person name="Ma J."/>
        </authorList>
    </citation>
    <scope>NUCLEOTIDE SEQUENCE [LARGE SCALE GENOMIC DNA]</scope>
    <source>
        <strain evidence="3">CGMCC 4.1721</strain>
    </source>
</reference>
<dbReference type="InterPro" id="IPR000477">
    <property type="entry name" value="RT_dom"/>
</dbReference>
<comment type="caution">
    <text evidence="2">The sequence shown here is derived from an EMBL/GenBank/DDBJ whole genome shotgun (WGS) entry which is preliminary data.</text>
</comment>
<dbReference type="GO" id="GO:0003964">
    <property type="term" value="F:RNA-directed DNA polymerase activity"/>
    <property type="evidence" value="ECO:0007669"/>
    <property type="project" value="UniProtKB-KW"/>
</dbReference>
<protein>
    <submittedName>
        <fullName evidence="2">RNA-directed DNA polymerase</fullName>
    </submittedName>
</protein>
<dbReference type="InterPro" id="IPR043502">
    <property type="entry name" value="DNA/RNA_pol_sf"/>
</dbReference>
<keyword evidence="2" id="KW-0695">RNA-directed DNA polymerase</keyword>
<name>A0ABW0AYN1_9ACTN</name>
<evidence type="ECO:0000259" key="1">
    <source>
        <dbReference type="PROSITE" id="PS50878"/>
    </source>
</evidence>
<dbReference type="Proteomes" id="UP001596208">
    <property type="component" value="Unassembled WGS sequence"/>
</dbReference>
<dbReference type="SUPFAM" id="SSF56672">
    <property type="entry name" value="DNA/RNA polymerases"/>
    <property type="match status" value="1"/>
</dbReference>
<gene>
    <name evidence="2" type="ORF">ACFPRK_05270</name>
</gene>
<dbReference type="PANTHER" id="PTHR34047:SF8">
    <property type="entry name" value="PROTEIN YKFC"/>
    <property type="match status" value="1"/>
</dbReference>
<dbReference type="InterPro" id="IPR051083">
    <property type="entry name" value="GrpII_Intron_Splice-Mob/Def"/>
</dbReference>
<keyword evidence="3" id="KW-1185">Reference proteome</keyword>
<dbReference type="Pfam" id="PF00078">
    <property type="entry name" value="RVT_1"/>
    <property type="match status" value="1"/>
</dbReference>